<dbReference type="RefSeq" id="WP_269124491.1">
    <property type="nucleotide sequence ID" value="NZ_JAPUBN010000013.1"/>
</dbReference>
<proteinExistence type="predicted"/>
<evidence type="ECO:0000313" key="1">
    <source>
        <dbReference type="EMBL" id="MCZ2721595.1"/>
    </source>
</evidence>
<sequence length="70" mass="7732">MSKFDFSVVNRETSDSFHKQKAKIKKVLAGKAVVCDVCQQGLTLVPANKEGRAYINCKKGCTNIELEVDV</sequence>
<gene>
    <name evidence="1" type="ORF">O1D97_07990</name>
</gene>
<evidence type="ECO:0000313" key="2">
    <source>
        <dbReference type="Proteomes" id="UP001149719"/>
    </source>
</evidence>
<comment type="caution">
    <text evidence="1">The sequence shown here is derived from an EMBL/GenBank/DDBJ whole genome shotgun (WGS) entry which is preliminary data.</text>
</comment>
<dbReference type="Proteomes" id="UP001149719">
    <property type="component" value="Unassembled WGS sequence"/>
</dbReference>
<keyword evidence="2" id="KW-1185">Reference proteome</keyword>
<accession>A0ABT4JTE0</accession>
<dbReference type="EMBL" id="JAPUBN010000013">
    <property type="protein sequence ID" value="MCZ2721595.1"/>
    <property type="molecule type" value="Genomic_DNA"/>
</dbReference>
<name>A0ABT4JTE0_9GAMM</name>
<protein>
    <submittedName>
        <fullName evidence="1">Uncharacterized protein</fullName>
    </submittedName>
</protein>
<organism evidence="1 2">
    <name type="scientific">Marinomonas phaeophyticola</name>
    <dbReference type="NCBI Taxonomy" id="3004091"/>
    <lineage>
        <taxon>Bacteria</taxon>
        <taxon>Pseudomonadati</taxon>
        <taxon>Pseudomonadota</taxon>
        <taxon>Gammaproteobacteria</taxon>
        <taxon>Oceanospirillales</taxon>
        <taxon>Oceanospirillaceae</taxon>
        <taxon>Marinomonas</taxon>
    </lineage>
</organism>
<reference evidence="1" key="1">
    <citation type="submission" date="2022-12" db="EMBL/GenBank/DDBJ databases">
        <title>Marinomonas 15G1-11 sp. nov, isolated from marine algae.</title>
        <authorList>
            <person name="Butt M."/>
            <person name="Choi D.G."/>
            <person name="Kim J.M."/>
            <person name="Lee J.K."/>
            <person name="Baek J.H."/>
            <person name="Jeon C.O."/>
        </authorList>
    </citation>
    <scope>NUCLEOTIDE SEQUENCE</scope>
    <source>
        <strain evidence="1">15G1-11</strain>
    </source>
</reference>